<evidence type="ECO:0000313" key="3">
    <source>
        <dbReference type="Proteomes" id="UP000646911"/>
    </source>
</evidence>
<keyword evidence="1" id="KW-0732">Signal</keyword>
<keyword evidence="3" id="KW-1185">Reference proteome</keyword>
<accession>A0ABR6Z8S5</accession>
<reference evidence="2 3" key="1">
    <citation type="submission" date="2020-08" db="EMBL/GenBank/DDBJ databases">
        <title>Novel species isolated from subtropical streams in China.</title>
        <authorList>
            <person name="Lu H."/>
        </authorList>
    </citation>
    <scope>NUCLEOTIDE SEQUENCE [LARGE SCALE GENOMIC DNA]</scope>
    <source>
        <strain evidence="2 3">NL8W</strain>
    </source>
</reference>
<proteinExistence type="predicted"/>
<evidence type="ECO:0000313" key="2">
    <source>
        <dbReference type="EMBL" id="MBC3907711.1"/>
    </source>
</evidence>
<dbReference type="RefSeq" id="WP_186953260.1">
    <property type="nucleotide sequence ID" value="NZ_JACOFX010000003.1"/>
</dbReference>
<sequence length="174" mass="18883">MKLSHSILTIASLAVCSLAPALLAHAKTPQQLSAKIDGKLFESDDDGITYLIPTKGVLNLIAVTKGASTYPPPKTLSDRLGIICKNFNGKPVKYQGKDFGSNGCEVKFTKGQSKQPFGEPVAEYEVRDGKNMFEITSVNGKVIEGKFSFELKDKKTKAVLSIIDGTFKAEDRQL</sequence>
<organism evidence="2 3">
    <name type="scientific">Undibacterium umbellatum</name>
    <dbReference type="NCBI Taxonomy" id="2762300"/>
    <lineage>
        <taxon>Bacteria</taxon>
        <taxon>Pseudomonadati</taxon>
        <taxon>Pseudomonadota</taxon>
        <taxon>Betaproteobacteria</taxon>
        <taxon>Burkholderiales</taxon>
        <taxon>Oxalobacteraceae</taxon>
        <taxon>Undibacterium</taxon>
    </lineage>
</organism>
<dbReference type="EMBL" id="JACOFX010000003">
    <property type="protein sequence ID" value="MBC3907711.1"/>
    <property type="molecule type" value="Genomic_DNA"/>
</dbReference>
<gene>
    <name evidence="2" type="ORF">H8L47_09040</name>
</gene>
<comment type="caution">
    <text evidence="2">The sequence shown here is derived from an EMBL/GenBank/DDBJ whole genome shotgun (WGS) entry which is preliminary data.</text>
</comment>
<protein>
    <submittedName>
        <fullName evidence="2">Uncharacterized protein</fullName>
    </submittedName>
</protein>
<name>A0ABR6Z8S5_9BURK</name>
<feature type="signal peptide" evidence="1">
    <location>
        <begin position="1"/>
        <end position="26"/>
    </location>
</feature>
<feature type="chain" id="PRO_5045242680" evidence="1">
    <location>
        <begin position="27"/>
        <end position="174"/>
    </location>
</feature>
<evidence type="ECO:0000256" key="1">
    <source>
        <dbReference type="SAM" id="SignalP"/>
    </source>
</evidence>
<dbReference type="Proteomes" id="UP000646911">
    <property type="component" value="Unassembled WGS sequence"/>
</dbReference>